<evidence type="ECO:0000259" key="1">
    <source>
        <dbReference type="PROSITE" id="PS51534"/>
    </source>
</evidence>
<evidence type="ECO:0000313" key="3">
    <source>
        <dbReference type="Proteomes" id="UP000190675"/>
    </source>
</evidence>
<sequence>MTAPKAFISYSWSSLDHQQWVLDLATQLRESGVDVIFDKWDLKEGDDAIAFMERIVTDKSIKKVIVVSDRKYAEKADGRQGGVGTETQIITPHIYKKVQDQNKFVCVISETDGEGKPYVPTYYQSRLHIDLSKEDIFAENFEQLLRWIFNKPAYPKPQLGKADGLFLPRWNYHSLPVRELTGADKLGKHA</sequence>
<dbReference type="InterPro" id="IPR035897">
    <property type="entry name" value="Toll_tir_struct_dom_sf"/>
</dbReference>
<reference evidence="2 3" key="1">
    <citation type="submission" date="2016-11" db="EMBL/GenBank/DDBJ databases">
        <authorList>
            <person name="Jaros S."/>
            <person name="Januszkiewicz K."/>
            <person name="Wedrychowicz H."/>
        </authorList>
    </citation>
    <scope>NUCLEOTIDE SEQUENCE [LARGE SCALE GENOMIC DNA]</scope>
    <source>
        <strain evidence="2 3">GAS242</strain>
    </source>
</reference>
<name>A0A1M5K2Z3_9BRAD</name>
<dbReference type="RefSeq" id="WP_079566336.1">
    <property type="nucleotide sequence ID" value="NZ_LT670818.1"/>
</dbReference>
<dbReference type="PROSITE" id="PS51534">
    <property type="entry name" value="SEFIR"/>
    <property type="match status" value="1"/>
</dbReference>
<dbReference type="InterPro" id="IPR013568">
    <property type="entry name" value="SEFIR_dom"/>
</dbReference>
<dbReference type="Pfam" id="PF08357">
    <property type="entry name" value="SEFIR"/>
    <property type="match status" value="1"/>
</dbReference>
<proteinExistence type="predicted"/>
<dbReference type="AlphaFoldDB" id="A0A1M5K2Z3"/>
<organism evidence="2 3">
    <name type="scientific">Bradyrhizobium erythrophlei</name>
    <dbReference type="NCBI Taxonomy" id="1437360"/>
    <lineage>
        <taxon>Bacteria</taxon>
        <taxon>Pseudomonadati</taxon>
        <taxon>Pseudomonadota</taxon>
        <taxon>Alphaproteobacteria</taxon>
        <taxon>Hyphomicrobiales</taxon>
        <taxon>Nitrobacteraceae</taxon>
        <taxon>Bradyrhizobium</taxon>
    </lineage>
</organism>
<dbReference type="Gene3D" id="3.40.50.10140">
    <property type="entry name" value="Toll/interleukin-1 receptor homology (TIR) domain"/>
    <property type="match status" value="1"/>
</dbReference>
<dbReference type="Proteomes" id="UP000190675">
    <property type="component" value="Chromosome I"/>
</dbReference>
<gene>
    <name evidence="2" type="ORF">SAMN05444169_2627</name>
</gene>
<feature type="domain" description="SEFIR" evidence="1">
    <location>
        <begin position="3"/>
        <end position="140"/>
    </location>
</feature>
<evidence type="ECO:0000313" key="2">
    <source>
        <dbReference type="EMBL" id="SHG47182.1"/>
    </source>
</evidence>
<dbReference type="OrthoDB" id="4774809at2"/>
<dbReference type="SUPFAM" id="SSF52200">
    <property type="entry name" value="Toll/Interleukin receptor TIR domain"/>
    <property type="match status" value="1"/>
</dbReference>
<protein>
    <submittedName>
        <fullName evidence="2">SEFIR domain-containing protein</fullName>
    </submittedName>
</protein>
<dbReference type="EMBL" id="LT670818">
    <property type="protein sequence ID" value="SHG47182.1"/>
    <property type="molecule type" value="Genomic_DNA"/>
</dbReference>
<accession>A0A1M5K2Z3</accession>